<organism evidence="2 3">
    <name type="scientific">Ficus carica</name>
    <name type="common">Common fig</name>
    <dbReference type="NCBI Taxonomy" id="3494"/>
    <lineage>
        <taxon>Eukaryota</taxon>
        <taxon>Viridiplantae</taxon>
        <taxon>Streptophyta</taxon>
        <taxon>Embryophyta</taxon>
        <taxon>Tracheophyta</taxon>
        <taxon>Spermatophyta</taxon>
        <taxon>Magnoliopsida</taxon>
        <taxon>eudicotyledons</taxon>
        <taxon>Gunneridae</taxon>
        <taxon>Pentapetalae</taxon>
        <taxon>rosids</taxon>
        <taxon>fabids</taxon>
        <taxon>Rosales</taxon>
        <taxon>Moraceae</taxon>
        <taxon>Ficeae</taxon>
        <taxon>Ficus</taxon>
    </lineage>
</organism>
<protein>
    <submittedName>
        <fullName evidence="2">Uncharacterized protein</fullName>
    </submittedName>
</protein>
<name>A0AA88J0T8_FICCA</name>
<dbReference type="AlphaFoldDB" id="A0AA88J0T8"/>
<sequence>MIQEHCTEQLPQVQLQQLNISSEEESVPEDSYWSSDVSEIEEPTSPQPLMTNQPSEGPTVTEIPDPDDQGDETVNQPAYQPHHPQTSTSAASNGRLQTFTLDDIPPSQWRDIFQDFKAFLVL</sequence>
<reference evidence="2" key="1">
    <citation type="submission" date="2023-07" db="EMBL/GenBank/DDBJ databases">
        <title>draft genome sequence of fig (Ficus carica).</title>
        <authorList>
            <person name="Takahashi T."/>
            <person name="Nishimura K."/>
        </authorList>
    </citation>
    <scope>NUCLEOTIDE SEQUENCE</scope>
</reference>
<gene>
    <name evidence="2" type="ORF">TIFTF001_027833</name>
</gene>
<evidence type="ECO:0000313" key="2">
    <source>
        <dbReference type="EMBL" id="GMN58746.1"/>
    </source>
</evidence>
<accession>A0AA88J0T8</accession>
<proteinExistence type="predicted"/>
<feature type="region of interest" description="Disordered" evidence="1">
    <location>
        <begin position="17"/>
        <end position="104"/>
    </location>
</feature>
<comment type="caution">
    <text evidence="2">The sequence shown here is derived from an EMBL/GenBank/DDBJ whole genome shotgun (WGS) entry which is preliminary data.</text>
</comment>
<evidence type="ECO:0000313" key="3">
    <source>
        <dbReference type="Proteomes" id="UP001187192"/>
    </source>
</evidence>
<dbReference type="EMBL" id="BTGU01000080">
    <property type="protein sequence ID" value="GMN58746.1"/>
    <property type="molecule type" value="Genomic_DNA"/>
</dbReference>
<feature type="compositionally biased region" description="Polar residues" evidence="1">
    <location>
        <begin position="72"/>
        <end position="100"/>
    </location>
</feature>
<feature type="compositionally biased region" description="Polar residues" evidence="1">
    <location>
        <begin position="47"/>
        <end position="58"/>
    </location>
</feature>
<dbReference type="Proteomes" id="UP001187192">
    <property type="component" value="Unassembled WGS sequence"/>
</dbReference>
<evidence type="ECO:0000256" key="1">
    <source>
        <dbReference type="SAM" id="MobiDB-lite"/>
    </source>
</evidence>
<keyword evidence="3" id="KW-1185">Reference proteome</keyword>